<evidence type="ECO:0000259" key="11">
    <source>
        <dbReference type="PROSITE" id="PS50110"/>
    </source>
</evidence>
<dbReference type="Pfam" id="PF00072">
    <property type="entry name" value="Response_reg"/>
    <property type="match status" value="1"/>
</dbReference>
<dbReference type="SUPFAM" id="SSF52172">
    <property type="entry name" value="CheY-like"/>
    <property type="match status" value="1"/>
</dbReference>
<keyword evidence="13" id="KW-1185">Reference proteome</keyword>
<evidence type="ECO:0000256" key="3">
    <source>
        <dbReference type="ARBA" id="ARBA00022553"/>
    </source>
</evidence>
<dbReference type="Gene3D" id="3.30.565.10">
    <property type="entry name" value="Histidine kinase-like ATPase, C-terminal domain"/>
    <property type="match status" value="1"/>
</dbReference>
<evidence type="ECO:0000256" key="6">
    <source>
        <dbReference type="ARBA" id="ARBA00022777"/>
    </source>
</evidence>
<dbReference type="RefSeq" id="WP_212218932.1">
    <property type="nucleotide sequence ID" value="NZ_JAGUCO010000027.1"/>
</dbReference>
<gene>
    <name evidence="12" type="ORF">KEM10_20385</name>
</gene>
<keyword evidence="7" id="KW-0067">ATP-binding</keyword>
<dbReference type="PROSITE" id="PS50109">
    <property type="entry name" value="HIS_KIN"/>
    <property type="match status" value="1"/>
</dbReference>
<evidence type="ECO:0000256" key="4">
    <source>
        <dbReference type="ARBA" id="ARBA00022679"/>
    </source>
</evidence>
<evidence type="ECO:0000313" key="13">
    <source>
        <dbReference type="Proteomes" id="UP000708576"/>
    </source>
</evidence>
<dbReference type="Pfam" id="PF07730">
    <property type="entry name" value="HisKA_3"/>
    <property type="match status" value="1"/>
</dbReference>
<evidence type="ECO:0000256" key="1">
    <source>
        <dbReference type="ARBA" id="ARBA00000085"/>
    </source>
</evidence>
<feature type="domain" description="Response regulatory" evidence="11">
    <location>
        <begin position="7"/>
        <end position="122"/>
    </location>
</feature>
<evidence type="ECO:0000259" key="10">
    <source>
        <dbReference type="PROSITE" id="PS50109"/>
    </source>
</evidence>
<dbReference type="InterPro" id="IPR001789">
    <property type="entry name" value="Sig_transdc_resp-reg_receiver"/>
</dbReference>
<keyword evidence="6" id="KW-0418">Kinase</keyword>
<evidence type="ECO:0000256" key="8">
    <source>
        <dbReference type="ARBA" id="ARBA00023012"/>
    </source>
</evidence>
<dbReference type="Gene3D" id="1.20.5.1930">
    <property type="match status" value="1"/>
</dbReference>
<dbReference type="Gene3D" id="3.30.450.20">
    <property type="entry name" value="PAS domain"/>
    <property type="match status" value="1"/>
</dbReference>
<dbReference type="InterPro" id="IPR036890">
    <property type="entry name" value="HATPase_C_sf"/>
</dbReference>
<reference evidence="12 13" key="1">
    <citation type="journal article" date="2015" name="Int. J. Syst. Evol. Microbiol.">
        <title>Carboxylicivirga linearis sp. nov., isolated from a sea cucumber culture pond.</title>
        <authorList>
            <person name="Wang F.Q."/>
            <person name="Zhou Y.X."/>
            <person name="Lin X.Z."/>
            <person name="Chen G.J."/>
            <person name="Du Z.J."/>
        </authorList>
    </citation>
    <scope>NUCLEOTIDE SEQUENCE [LARGE SCALE GENOMIC DNA]</scope>
    <source>
        <strain evidence="12 13">FB218</strain>
    </source>
</reference>
<dbReference type="InterPro" id="IPR011712">
    <property type="entry name" value="Sig_transdc_His_kin_sub3_dim/P"/>
</dbReference>
<feature type="domain" description="Histidine kinase" evidence="10">
    <location>
        <begin position="290"/>
        <end position="482"/>
    </location>
</feature>
<organism evidence="12 13">
    <name type="scientific">Carboxylicivirga linearis</name>
    <dbReference type="NCBI Taxonomy" id="1628157"/>
    <lineage>
        <taxon>Bacteria</taxon>
        <taxon>Pseudomonadati</taxon>
        <taxon>Bacteroidota</taxon>
        <taxon>Bacteroidia</taxon>
        <taxon>Marinilabiliales</taxon>
        <taxon>Marinilabiliaceae</taxon>
        <taxon>Carboxylicivirga</taxon>
    </lineage>
</organism>
<protein>
    <recommendedName>
        <fullName evidence="2">histidine kinase</fullName>
        <ecNumber evidence="2">2.7.13.3</ecNumber>
    </recommendedName>
</protein>
<comment type="caution">
    <text evidence="12">The sequence shown here is derived from an EMBL/GenBank/DDBJ whole genome shotgun (WGS) entry which is preliminary data.</text>
</comment>
<dbReference type="PROSITE" id="PS50110">
    <property type="entry name" value="RESPONSE_REGULATORY"/>
    <property type="match status" value="1"/>
</dbReference>
<accession>A0ABS5K0I6</accession>
<dbReference type="Proteomes" id="UP000708576">
    <property type="component" value="Unassembled WGS sequence"/>
</dbReference>
<keyword evidence="5" id="KW-0547">Nucleotide-binding</keyword>
<dbReference type="SMART" id="SM00448">
    <property type="entry name" value="REC"/>
    <property type="match status" value="1"/>
</dbReference>
<dbReference type="EC" id="2.7.13.3" evidence="2"/>
<dbReference type="InterPro" id="IPR035965">
    <property type="entry name" value="PAS-like_dom_sf"/>
</dbReference>
<dbReference type="SUPFAM" id="SSF55785">
    <property type="entry name" value="PYP-like sensor domain (PAS domain)"/>
    <property type="match status" value="1"/>
</dbReference>
<proteinExistence type="predicted"/>
<evidence type="ECO:0000256" key="9">
    <source>
        <dbReference type="PROSITE-ProRule" id="PRU00169"/>
    </source>
</evidence>
<evidence type="ECO:0000313" key="12">
    <source>
        <dbReference type="EMBL" id="MBS2100656.1"/>
    </source>
</evidence>
<dbReference type="PANTHER" id="PTHR24421:SF10">
    <property type="entry name" value="NITRATE_NITRITE SENSOR PROTEIN NARQ"/>
    <property type="match status" value="1"/>
</dbReference>
<keyword evidence="8" id="KW-0902">Two-component regulatory system</keyword>
<keyword evidence="4" id="KW-0808">Transferase</keyword>
<evidence type="ECO:0000256" key="2">
    <source>
        <dbReference type="ARBA" id="ARBA00012438"/>
    </source>
</evidence>
<dbReference type="Gene3D" id="3.40.50.2300">
    <property type="match status" value="1"/>
</dbReference>
<dbReference type="CDD" id="cd16917">
    <property type="entry name" value="HATPase_UhpB-NarQ-NarX-like"/>
    <property type="match status" value="1"/>
</dbReference>
<name>A0ABS5K0I6_9BACT</name>
<dbReference type="SUPFAM" id="SSF55874">
    <property type="entry name" value="ATPase domain of HSP90 chaperone/DNA topoisomerase II/histidine kinase"/>
    <property type="match status" value="1"/>
</dbReference>
<dbReference type="InterPro" id="IPR005467">
    <property type="entry name" value="His_kinase_dom"/>
</dbReference>
<dbReference type="InterPro" id="IPR003594">
    <property type="entry name" value="HATPase_dom"/>
</dbReference>
<sequence>MSIKENKIIIIENYSNNLQLFELIFKGKDYSVFYAQNIKEAQKYLYQYKIKLIVSDYINIGGDLIEFFEDLKGKNPNIQKIILTDHIDHTYISKAINRGGIFSYIYKPIDPENLLIVIQKAIAQFDLQMENQTLIESLKLKNTELKKLFINLKSEEVKFRSIFNSSSDPSFITDFMGEILELNPAAKKLKDSFIQNPKDNNILKLFKQKDRFNFSKNLLMVDNGIGFTMEIGIFNKKLEMDRSFELRSYPINNKSKNAAMISLRDISARKEARKKEMQTIILTEEKERRRFAQELHDGIGPLLSTTKLYLEWFDKPNANINKSIIINKMKETIEETFDSIQEISNNISPNTLNSFGLDTAIQKFIQRLKNVSEIEFKYSNSFKSRLNTQLEITIYRIFCELINNSLKYANAKLISMKIESNHGVKLIYYDNGIGFKLTEINKKGNGFGISNIKARVLSLGGLFEMTSEPGKGTHVKINLLNE</sequence>
<dbReference type="EMBL" id="JAGUCO010000027">
    <property type="protein sequence ID" value="MBS2100656.1"/>
    <property type="molecule type" value="Genomic_DNA"/>
</dbReference>
<evidence type="ECO:0000256" key="5">
    <source>
        <dbReference type="ARBA" id="ARBA00022741"/>
    </source>
</evidence>
<keyword evidence="3 9" id="KW-0597">Phosphoprotein</keyword>
<evidence type="ECO:0000256" key="7">
    <source>
        <dbReference type="ARBA" id="ARBA00022840"/>
    </source>
</evidence>
<dbReference type="InterPro" id="IPR011006">
    <property type="entry name" value="CheY-like_superfamily"/>
</dbReference>
<dbReference type="Pfam" id="PF02518">
    <property type="entry name" value="HATPase_c"/>
    <property type="match status" value="1"/>
</dbReference>
<dbReference type="InterPro" id="IPR050482">
    <property type="entry name" value="Sensor_HK_TwoCompSys"/>
</dbReference>
<dbReference type="PANTHER" id="PTHR24421">
    <property type="entry name" value="NITRATE/NITRITE SENSOR PROTEIN NARX-RELATED"/>
    <property type="match status" value="1"/>
</dbReference>
<feature type="modified residue" description="4-aspartylphosphate" evidence="9">
    <location>
        <position position="56"/>
    </location>
</feature>
<comment type="catalytic activity">
    <reaction evidence="1">
        <text>ATP + protein L-histidine = ADP + protein N-phospho-L-histidine.</text>
        <dbReference type="EC" id="2.7.13.3"/>
    </reaction>
</comment>